<dbReference type="OMA" id="RQNWALL"/>
<feature type="compositionally biased region" description="Low complexity" evidence="5">
    <location>
        <begin position="261"/>
        <end position="282"/>
    </location>
</feature>
<dbReference type="InterPro" id="IPR000626">
    <property type="entry name" value="Ubiquitin-like_dom"/>
</dbReference>
<reference evidence="7" key="2">
    <citation type="submission" date="2024-10" db="UniProtKB">
        <authorList>
            <consortium name="EnsemblProtists"/>
        </authorList>
    </citation>
    <scope>IDENTIFICATION</scope>
</reference>
<feature type="domain" description="Ubiquitin-like" evidence="6">
    <location>
        <begin position="51"/>
        <end position="105"/>
    </location>
</feature>
<dbReference type="GeneID" id="17258474"/>
<accession>A0A0D3IMB9</accession>
<keyword evidence="8" id="KW-1185">Reference proteome</keyword>
<comment type="subcellular location">
    <subcellularLocation>
        <location evidence="1">Membrane</location>
    </subcellularLocation>
</comment>
<dbReference type="PROSITE" id="PS50053">
    <property type="entry name" value="UBIQUITIN_2"/>
    <property type="match status" value="1"/>
</dbReference>
<feature type="region of interest" description="Disordered" evidence="5">
    <location>
        <begin position="99"/>
        <end position="175"/>
    </location>
</feature>
<dbReference type="GO" id="GO:0030968">
    <property type="term" value="P:endoplasmic reticulum unfolded protein response"/>
    <property type="evidence" value="ECO:0007669"/>
    <property type="project" value="TreeGrafter"/>
</dbReference>
<dbReference type="Proteomes" id="UP000013827">
    <property type="component" value="Unassembled WGS sequence"/>
</dbReference>
<evidence type="ECO:0000256" key="4">
    <source>
        <dbReference type="ARBA" id="ARBA00023136"/>
    </source>
</evidence>
<evidence type="ECO:0000256" key="3">
    <source>
        <dbReference type="ARBA" id="ARBA00022989"/>
    </source>
</evidence>
<reference evidence="8" key="1">
    <citation type="journal article" date="2013" name="Nature">
        <title>Pan genome of the phytoplankton Emiliania underpins its global distribution.</title>
        <authorList>
            <person name="Read B.A."/>
            <person name="Kegel J."/>
            <person name="Klute M.J."/>
            <person name="Kuo A."/>
            <person name="Lefebvre S.C."/>
            <person name="Maumus F."/>
            <person name="Mayer C."/>
            <person name="Miller J."/>
            <person name="Monier A."/>
            <person name="Salamov A."/>
            <person name="Young J."/>
            <person name="Aguilar M."/>
            <person name="Claverie J.M."/>
            <person name="Frickenhaus S."/>
            <person name="Gonzalez K."/>
            <person name="Herman E.K."/>
            <person name="Lin Y.C."/>
            <person name="Napier J."/>
            <person name="Ogata H."/>
            <person name="Sarno A.F."/>
            <person name="Shmutz J."/>
            <person name="Schroeder D."/>
            <person name="de Vargas C."/>
            <person name="Verret F."/>
            <person name="von Dassow P."/>
            <person name="Valentin K."/>
            <person name="Van de Peer Y."/>
            <person name="Wheeler G."/>
            <person name="Dacks J.B."/>
            <person name="Delwiche C.F."/>
            <person name="Dyhrman S.T."/>
            <person name="Glockner G."/>
            <person name="John U."/>
            <person name="Richards T."/>
            <person name="Worden A.Z."/>
            <person name="Zhang X."/>
            <person name="Grigoriev I.V."/>
            <person name="Allen A.E."/>
            <person name="Bidle K."/>
            <person name="Borodovsky M."/>
            <person name="Bowler C."/>
            <person name="Brownlee C."/>
            <person name="Cock J.M."/>
            <person name="Elias M."/>
            <person name="Gladyshev V.N."/>
            <person name="Groth M."/>
            <person name="Guda C."/>
            <person name="Hadaegh A."/>
            <person name="Iglesias-Rodriguez M.D."/>
            <person name="Jenkins J."/>
            <person name="Jones B.M."/>
            <person name="Lawson T."/>
            <person name="Leese F."/>
            <person name="Lindquist E."/>
            <person name="Lobanov A."/>
            <person name="Lomsadze A."/>
            <person name="Malik S.B."/>
            <person name="Marsh M.E."/>
            <person name="Mackinder L."/>
            <person name="Mock T."/>
            <person name="Mueller-Roeber B."/>
            <person name="Pagarete A."/>
            <person name="Parker M."/>
            <person name="Probert I."/>
            <person name="Quesneville H."/>
            <person name="Raines C."/>
            <person name="Rensing S.A."/>
            <person name="Riano-Pachon D.M."/>
            <person name="Richier S."/>
            <person name="Rokitta S."/>
            <person name="Shiraiwa Y."/>
            <person name="Soanes D.M."/>
            <person name="van der Giezen M."/>
            <person name="Wahlund T.M."/>
            <person name="Williams B."/>
            <person name="Wilson W."/>
            <person name="Wolfe G."/>
            <person name="Wurch L.L."/>
        </authorList>
    </citation>
    <scope>NUCLEOTIDE SEQUENCE</scope>
</reference>
<dbReference type="HOGENOM" id="CLU_845753_0_0_1"/>
<feature type="compositionally biased region" description="Gly residues" evidence="5">
    <location>
        <begin position="162"/>
        <end position="172"/>
    </location>
</feature>
<dbReference type="RefSeq" id="XP_005764833.1">
    <property type="nucleotide sequence ID" value="XM_005764776.1"/>
</dbReference>
<evidence type="ECO:0000256" key="5">
    <source>
        <dbReference type="SAM" id="MobiDB-lite"/>
    </source>
</evidence>
<sequence length="329" mass="33302">MSATSPDDVTLAVPASPDDVALADDVTLVIRSPSASDDVDFSLRMQLRGATVAQLKQRLSAEHPEHPAPEEQRLIFAGQLLHDDARAVDVLRQRDLKEPQVFHLMTPPRRQPSQKPPEAAAAPRLPPTAGMPSSAAVAAARASAAAPPAQAPRAPAAAAAAGGEGADPGGGGEGEEVHSLKLALKLALFVYVLSQDGAPHRIATLSGCALLIFLAQTGRLNFVVRLLAPPPPAPPPPAPPPPRGRVEEGPGGEGGGEGGEDFAAAPQAAGGPAEAGGDAAAARAEEEPRGALAAVSGTLLAFFTSLFPGVLPEQPNGAPFAQPQPAGGF</sequence>
<dbReference type="Gene3D" id="3.10.20.90">
    <property type="entry name" value="Phosphatidylinositol 3-kinase Catalytic Subunit, Chain A, domain 1"/>
    <property type="match status" value="1"/>
</dbReference>
<proteinExistence type="predicted"/>
<dbReference type="InterPro" id="IPR029071">
    <property type="entry name" value="Ubiquitin-like_domsf"/>
</dbReference>
<evidence type="ECO:0000256" key="2">
    <source>
        <dbReference type="ARBA" id="ARBA00022692"/>
    </source>
</evidence>
<keyword evidence="2" id="KW-0812">Transmembrane</keyword>
<evidence type="ECO:0000313" key="8">
    <source>
        <dbReference type="Proteomes" id="UP000013827"/>
    </source>
</evidence>
<evidence type="ECO:0000256" key="1">
    <source>
        <dbReference type="ARBA" id="ARBA00004370"/>
    </source>
</evidence>
<feature type="region of interest" description="Disordered" evidence="5">
    <location>
        <begin position="231"/>
        <end position="290"/>
    </location>
</feature>
<dbReference type="InterPro" id="IPR039751">
    <property type="entry name" value="HERPUD1/2"/>
</dbReference>
<evidence type="ECO:0000259" key="6">
    <source>
        <dbReference type="PROSITE" id="PS50053"/>
    </source>
</evidence>
<keyword evidence="4" id="KW-0472">Membrane</keyword>
<dbReference type="STRING" id="2903.R1DUI9"/>
<dbReference type="PANTHER" id="PTHR12943:SF27">
    <property type="entry name" value="HOMOCYSTEINE-INDUCED ENDOPLASMIC RETICULUM PROTEIN, ISOFORM A"/>
    <property type="match status" value="1"/>
</dbReference>
<dbReference type="KEGG" id="ehx:EMIHUDRAFT_437355"/>
<dbReference type="GO" id="GO:0016020">
    <property type="term" value="C:membrane"/>
    <property type="evidence" value="ECO:0007669"/>
    <property type="project" value="UniProtKB-SubCell"/>
</dbReference>
<dbReference type="AlphaFoldDB" id="A0A0D3IMB9"/>
<name>A0A0D3IMB9_EMIH1</name>
<dbReference type="PANTHER" id="PTHR12943">
    <property type="entry name" value="HOMOCYSTEINE-RESPONSIVE ENDOPLASMIC RETICULUM-RESIDENT UNIQUITIN-LIKE DOMAIN HERPUD PROTEIN FAMILY MEMBER"/>
    <property type="match status" value="1"/>
</dbReference>
<protein>
    <recommendedName>
        <fullName evidence="6">Ubiquitin-like domain-containing protein</fullName>
    </recommendedName>
</protein>
<keyword evidence="3" id="KW-1133">Transmembrane helix</keyword>
<dbReference type="EnsemblProtists" id="EOD12404">
    <property type="protein sequence ID" value="EOD12404"/>
    <property type="gene ID" value="EMIHUDRAFT_437355"/>
</dbReference>
<dbReference type="PaxDb" id="2903-EOD12404"/>
<organism evidence="7 8">
    <name type="scientific">Emiliania huxleyi (strain CCMP1516)</name>
    <dbReference type="NCBI Taxonomy" id="280463"/>
    <lineage>
        <taxon>Eukaryota</taxon>
        <taxon>Haptista</taxon>
        <taxon>Haptophyta</taxon>
        <taxon>Prymnesiophyceae</taxon>
        <taxon>Isochrysidales</taxon>
        <taxon>Noelaerhabdaceae</taxon>
        <taxon>Emiliania</taxon>
    </lineage>
</organism>
<feature type="compositionally biased region" description="Pro residues" evidence="5">
    <location>
        <begin position="231"/>
        <end position="243"/>
    </location>
</feature>
<feature type="compositionally biased region" description="Low complexity" evidence="5">
    <location>
        <begin position="116"/>
        <end position="161"/>
    </location>
</feature>
<evidence type="ECO:0000313" key="7">
    <source>
        <dbReference type="EnsemblProtists" id="EOD12404"/>
    </source>
</evidence>
<dbReference type="Pfam" id="PF00240">
    <property type="entry name" value="ubiquitin"/>
    <property type="match status" value="1"/>
</dbReference>
<dbReference type="SUPFAM" id="SSF54236">
    <property type="entry name" value="Ubiquitin-like"/>
    <property type="match status" value="1"/>
</dbReference>